<keyword evidence="2" id="KW-0732">Signal</keyword>
<dbReference type="RefSeq" id="WP_345221084.1">
    <property type="nucleotide sequence ID" value="NZ_BAABHA010000001.1"/>
</dbReference>
<protein>
    <recommendedName>
        <fullName evidence="5">DUF3558 domain-containing protein</fullName>
    </recommendedName>
</protein>
<name>A0ABP8IUI1_9BACT</name>
<sequence length="204" mass="21068">MKHLYCYCLAAALLSACSSDSATQTPEQSAGTTGSNAAAADANAATTDVSPATSTASDQAADPTAGVQPDEPCQLLSAAEAGTALGVSGTLQPITNQNDVTSKCLYQTAPDAQGATTTPLALEWTRDVASHRAYASSKEGLKMLNMTPELVSDLGQEAFWGIESELFVQLPGGMLTVRTTGSSPAEQRARCLKVAQMVLPRLKA</sequence>
<gene>
    <name evidence="3" type="ORF">GCM10023186_05090</name>
</gene>
<feature type="chain" id="PRO_5045282521" description="DUF3558 domain-containing protein" evidence="2">
    <location>
        <begin position="23"/>
        <end position="204"/>
    </location>
</feature>
<keyword evidence="4" id="KW-1185">Reference proteome</keyword>
<accession>A0ABP8IUI1</accession>
<evidence type="ECO:0000256" key="1">
    <source>
        <dbReference type="SAM" id="MobiDB-lite"/>
    </source>
</evidence>
<evidence type="ECO:0000313" key="4">
    <source>
        <dbReference type="Proteomes" id="UP001500454"/>
    </source>
</evidence>
<dbReference type="Proteomes" id="UP001500454">
    <property type="component" value="Unassembled WGS sequence"/>
</dbReference>
<comment type="caution">
    <text evidence="3">The sequence shown here is derived from an EMBL/GenBank/DDBJ whole genome shotgun (WGS) entry which is preliminary data.</text>
</comment>
<dbReference type="PROSITE" id="PS51257">
    <property type="entry name" value="PROKAR_LIPOPROTEIN"/>
    <property type="match status" value="1"/>
</dbReference>
<reference evidence="4" key="1">
    <citation type="journal article" date="2019" name="Int. J. Syst. Evol. Microbiol.">
        <title>The Global Catalogue of Microorganisms (GCM) 10K type strain sequencing project: providing services to taxonomists for standard genome sequencing and annotation.</title>
        <authorList>
            <consortium name="The Broad Institute Genomics Platform"/>
            <consortium name="The Broad Institute Genome Sequencing Center for Infectious Disease"/>
            <person name="Wu L."/>
            <person name="Ma J."/>
        </authorList>
    </citation>
    <scope>NUCLEOTIDE SEQUENCE [LARGE SCALE GENOMIC DNA]</scope>
    <source>
        <strain evidence="4">JCM 17924</strain>
    </source>
</reference>
<feature type="region of interest" description="Disordered" evidence="1">
    <location>
        <begin position="21"/>
        <end position="70"/>
    </location>
</feature>
<feature type="compositionally biased region" description="Polar residues" evidence="1">
    <location>
        <begin position="49"/>
        <end position="58"/>
    </location>
</feature>
<organism evidence="3 4">
    <name type="scientific">Hymenobacter koreensis</name>
    <dbReference type="NCBI Taxonomy" id="1084523"/>
    <lineage>
        <taxon>Bacteria</taxon>
        <taxon>Pseudomonadati</taxon>
        <taxon>Bacteroidota</taxon>
        <taxon>Cytophagia</taxon>
        <taxon>Cytophagales</taxon>
        <taxon>Hymenobacteraceae</taxon>
        <taxon>Hymenobacter</taxon>
    </lineage>
</organism>
<proteinExistence type="predicted"/>
<feature type="signal peptide" evidence="2">
    <location>
        <begin position="1"/>
        <end position="22"/>
    </location>
</feature>
<evidence type="ECO:0008006" key="5">
    <source>
        <dbReference type="Google" id="ProtNLM"/>
    </source>
</evidence>
<dbReference type="EMBL" id="BAABHA010000001">
    <property type="protein sequence ID" value="GAA4373988.1"/>
    <property type="molecule type" value="Genomic_DNA"/>
</dbReference>
<evidence type="ECO:0000313" key="3">
    <source>
        <dbReference type="EMBL" id="GAA4373988.1"/>
    </source>
</evidence>
<feature type="compositionally biased region" description="Low complexity" evidence="1">
    <location>
        <begin position="29"/>
        <end position="48"/>
    </location>
</feature>
<evidence type="ECO:0000256" key="2">
    <source>
        <dbReference type="SAM" id="SignalP"/>
    </source>
</evidence>